<proteinExistence type="predicted"/>
<reference evidence="9 10" key="1">
    <citation type="journal article" date="2018" name="Int. J. Syst. Evol. Microbiol.">
        <title>Methylomusa anaerophila gen. nov., sp. nov., an anaerobic methanol-utilizing bacterium isolated from a microbial fuel cell.</title>
        <authorList>
            <person name="Amano N."/>
            <person name="Yamamuro A."/>
            <person name="Miyahara M."/>
            <person name="Kouzuma A."/>
            <person name="Abe T."/>
            <person name="Watanabe K."/>
        </authorList>
    </citation>
    <scope>NUCLEOTIDE SEQUENCE [LARGE SCALE GENOMIC DNA]</scope>
    <source>
        <strain evidence="9 10">MMFC1</strain>
    </source>
</reference>
<accession>A0A348AQT2</accession>
<keyword evidence="10" id="KW-1185">Reference proteome</keyword>
<keyword evidence="3" id="KW-0645">Protease</keyword>
<dbReference type="GO" id="GO:0008233">
    <property type="term" value="F:peptidase activity"/>
    <property type="evidence" value="ECO:0007669"/>
    <property type="project" value="UniProtKB-KW"/>
</dbReference>
<dbReference type="Proteomes" id="UP000276437">
    <property type="component" value="Chromosome"/>
</dbReference>
<evidence type="ECO:0000313" key="9">
    <source>
        <dbReference type="EMBL" id="BBB93430.1"/>
    </source>
</evidence>
<feature type="transmembrane region" description="Helical" evidence="8">
    <location>
        <begin position="31"/>
        <end position="49"/>
    </location>
</feature>
<keyword evidence="5" id="KW-0378">Hydrolase</keyword>
<evidence type="ECO:0000256" key="7">
    <source>
        <dbReference type="ARBA" id="ARBA00023136"/>
    </source>
</evidence>
<feature type="transmembrane region" description="Helical" evidence="8">
    <location>
        <begin position="175"/>
        <end position="192"/>
    </location>
</feature>
<feature type="transmembrane region" description="Helical" evidence="8">
    <location>
        <begin position="55"/>
        <end position="72"/>
    </location>
</feature>
<evidence type="ECO:0000313" key="10">
    <source>
        <dbReference type="Proteomes" id="UP000276437"/>
    </source>
</evidence>
<dbReference type="InterPro" id="IPR006741">
    <property type="entry name" value="AgrB"/>
</dbReference>
<dbReference type="RefSeq" id="WP_158618833.1">
    <property type="nucleotide sequence ID" value="NZ_AP018449.1"/>
</dbReference>
<dbReference type="Pfam" id="PF04647">
    <property type="entry name" value="AgrB"/>
    <property type="match status" value="1"/>
</dbReference>
<evidence type="ECO:0000256" key="2">
    <source>
        <dbReference type="ARBA" id="ARBA00022654"/>
    </source>
</evidence>
<evidence type="ECO:0000256" key="3">
    <source>
        <dbReference type="ARBA" id="ARBA00022670"/>
    </source>
</evidence>
<dbReference type="GO" id="GO:0006508">
    <property type="term" value="P:proteolysis"/>
    <property type="evidence" value="ECO:0007669"/>
    <property type="project" value="UniProtKB-KW"/>
</dbReference>
<keyword evidence="6 8" id="KW-1133">Transmembrane helix</keyword>
<organism evidence="9 10">
    <name type="scientific">Methylomusa anaerophila</name>
    <dbReference type="NCBI Taxonomy" id="1930071"/>
    <lineage>
        <taxon>Bacteria</taxon>
        <taxon>Bacillati</taxon>
        <taxon>Bacillota</taxon>
        <taxon>Negativicutes</taxon>
        <taxon>Selenomonadales</taxon>
        <taxon>Sporomusaceae</taxon>
        <taxon>Methylomusa</taxon>
    </lineage>
</organism>
<evidence type="ECO:0000256" key="6">
    <source>
        <dbReference type="ARBA" id="ARBA00022989"/>
    </source>
</evidence>
<dbReference type="GO" id="GO:0016020">
    <property type="term" value="C:membrane"/>
    <property type="evidence" value="ECO:0007669"/>
    <property type="project" value="InterPro"/>
</dbReference>
<evidence type="ECO:0000256" key="1">
    <source>
        <dbReference type="ARBA" id="ARBA00022475"/>
    </source>
</evidence>
<evidence type="ECO:0000256" key="4">
    <source>
        <dbReference type="ARBA" id="ARBA00022692"/>
    </source>
</evidence>
<dbReference type="AlphaFoldDB" id="A0A348AQT2"/>
<sequence>MTGIKDFAAGVAHYIGEELQLNVKDRETVRFGVEYCLVVLVNLVVIIGMARWLGITPYVLAAMVTTVALRLVSGGAHCSTFFRCLVLGTVVMVGAGQLAALIGIWASPALLLVLAGISAVGGFYAVYKWAPADTPANPIVSTAKRASYRRLSYIFIAVWGAMVSAGVLWGGNSPLVAGLVLASSGGICWQSFSITPAGYRFIAAVETLVDKC</sequence>
<protein>
    <submittedName>
        <fullName evidence="9">Putative accessory gene regulator protein</fullName>
    </submittedName>
</protein>
<dbReference type="GO" id="GO:0009372">
    <property type="term" value="P:quorum sensing"/>
    <property type="evidence" value="ECO:0007669"/>
    <property type="project" value="UniProtKB-KW"/>
</dbReference>
<evidence type="ECO:0000256" key="5">
    <source>
        <dbReference type="ARBA" id="ARBA00022801"/>
    </source>
</evidence>
<feature type="transmembrane region" description="Helical" evidence="8">
    <location>
        <begin position="84"/>
        <end position="105"/>
    </location>
</feature>
<keyword evidence="2" id="KW-0673">Quorum sensing</keyword>
<dbReference type="OrthoDB" id="2854767at2"/>
<keyword evidence="1" id="KW-1003">Cell membrane</keyword>
<dbReference type="KEGG" id="mana:MAMMFC1_04147"/>
<dbReference type="SMART" id="SM00793">
    <property type="entry name" value="AgrB"/>
    <property type="match status" value="1"/>
</dbReference>
<dbReference type="EMBL" id="AP018449">
    <property type="protein sequence ID" value="BBB93430.1"/>
    <property type="molecule type" value="Genomic_DNA"/>
</dbReference>
<keyword evidence="4 8" id="KW-0812">Transmembrane</keyword>
<keyword evidence="7 8" id="KW-0472">Membrane</keyword>
<gene>
    <name evidence="9" type="ORF">MAMMFC1_04147</name>
</gene>
<evidence type="ECO:0000256" key="8">
    <source>
        <dbReference type="SAM" id="Phobius"/>
    </source>
</evidence>
<feature type="transmembrane region" description="Helical" evidence="8">
    <location>
        <begin position="151"/>
        <end position="169"/>
    </location>
</feature>
<feature type="transmembrane region" description="Helical" evidence="8">
    <location>
        <begin position="111"/>
        <end position="130"/>
    </location>
</feature>
<name>A0A348AQT2_9FIRM</name>